<dbReference type="Pfam" id="PF07907">
    <property type="entry name" value="YibE_F"/>
    <property type="match status" value="1"/>
</dbReference>
<keyword evidence="3" id="KW-1185">Reference proteome</keyword>
<feature type="transmembrane region" description="Helical" evidence="1">
    <location>
        <begin position="184"/>
        <end position="202"/>
    </location>
</feature>
<evidence type="ECO:0000256" key="1">
    <source>
        <dbReference type="SAM" id="Phobius"/>
    </source>
</evidence>
<feature type="transmembrane region" description="Helical" evidence="1">
    <location>
        <begin position="214"/>
        <end position="237"/>
    </location>
</feature>
<dbReference type="EMBL" id="HG917868">
    <property type="protein sequence ID" value="CDM68221.1"/>
    <property type="molecule type" value="Genomic_DNA"/>
</dbReference>
<dbReference type="eggNOG" id="COG5438">
    <property type="taxonomic scope" value="Bacteria"/>
</dbReference>
<dbReference type="InterPro" id="IPR012507">
    <property type="entry name" value="YibE_F"/>
</dbReference>
<name>W6RUB7_9CLOT</name>
<proteinExistence type="predicted"/>
<feature type="transmembrane region" description="Helical" evidence="1">
    <location>
        <begin position="21"/>
        <end position="38"/>
    </location>
</feature>
<evidence type="ECO:0000313" key="2">
    <source>
        <dbReference type="EMBL" id="CDM68221.1"/>
    </source>
</evidence>
<feature type="transmembrane region" description="Helical" evidence="1">
    <location>
        <begin position="350"/>
        <end position="370"/>
    </location>
</feature>
<accession>W6RUB7</accession>
<gene>
    <name evidence="2" type="ORF">CM240_1057</name>
</gene>
<protein>
    <submittedName>
        <fullName evidence="2">Putative membrane protein</fullName>
    </submittedName>
</protein>
<dbReference type="PATRIC" id="fig|1216932.3.peg.1047"/>
<dbReference type="PANTHER" id="PTHR41771:SF1">
    <property type="entry name" value="MEMBRANE PROTEIN"/>
    <property type="match status" value="1"/>
</dbReference>
<feature type="transmembrane region" description="Helical" evidence="1">
    <location>
        <begin position="159"/>
        <end position="178"/>
    </location>
</feature>
<dbReference type="STRING" id="1216932.CM240_1057"/>
<dbReference type="Proteomes" id="UP000019426">
    <property type="component" value="Chromosome M2/40_rep1"/>
</dbReference>
<dbReference type="HOGENOM" id="CLU_028166_1_1_9"/>
<keyword evidence="1" id="KW-1133">Transmembrane helix</keyword>
<dbReference type="PANTHER" id="PTHR41771">
    <property type="entry name" value="MEMBRANE PROTEIN-RELATED"/>
    <property type="match status" value="1"/>
</dbReference>
<feature type="transmembrane region" description="Helical" evidence="1">
    <location>
        <begin position="136"/>
        <end position="152"/>
    </location>
</feature>
<feature type="transmembrane region" description="Helical" evidence="1">
    <location>
        <begin position="307"/>
        <end position="330"/>
    </location>
</feature>
<dbReference type="RefSeq" id="WP_044037128.1">
    <property type="nucleotide sequence ID" value="NZ_HG917868.1"/>
</dbReference>
<sequence>MSKSILNVIKDYIDNHKKEKIKYLSIIIISLMIISFFYNNYFLYDTEIAKINSIDEVFEGEEKGPDGDIEKNYTQNIIATIKNGDFKGKEVIIKNKYSSSLVYTDKYKINDDVFITKKVDKNGDITGNITGLKRDKYIVITIVIFILLLILVGKQIGGLVLGGLIVNIGVFYIMIHLYSKGINILLLSVLATFIFSTAFLMISSGINRKTFAAITITLVSVAIVTLLSIIILQYTGGLDYEFMEYLPKPYNTLDADYIFISEIMIGGLGAVMDIAITMVTTVNELIDKNPYISKTDLKNSCTEVGNDVMGTMINVLFFTNLAGCIPIFALSIKNGIKLTTLLTTYIPFEIARFLTGSIGIVITIPIATYLSTRTLKRMCNQ</sequence>
<feature type="transmembrane region" description="Helical" evidence="1">
    <location>
        <begin position="257"/>
        <end position="286"/>
    </location>
</feature>
<keyword evidence="1" id="KW-0812">Transmembrane</keyword>
<reference evidence="2 3" key="1">
    <citation type="submission" date="2013-11" db="EMBL/GenBank/DDBJ databases">
        <title>Complete genome sequence of Clostridum sp. M2/40.</title>
        <authorList>
            <person name="Wibberg D."/>
            <person name="Puehler A."/>
            <person name="Schlueter A."/>
        </authorList>
    </citation>
    <scope>NUCLEOTIDE SEQUENCE [LARGE SCALE GENOMIC DNA]</scope>
    <source>
        <strain evidence="3">M2/40</strain>
    </source>
</reference>
<evidence type="ECO:0000313" key="3">
    <source>
        <dbReference type="Proteomes" id="UP000019426"/>
    </source>
</evidence>
<dbReference type="OrthoDB" id="5753718at2"/>
<organism evidence="2 3">
    <name type="scientific">Clostridium bornimense</name>
    <dbReference type="NCBI Taxonomy" id="1216932"/>
    <lineage>
        <taxon>Bacteria</taxon>
        <taxon>Bacillati</taxon>
        <taxon>Bacillota</taxon>
        <taxon>Clostridia</taxon>
        <taxon>Eubacteriales</taxon>
        <taxon>Clostridiaceae</taxon>
        <taxon>Clostridium</taxon>
    </lineage>
</organism>
<keyword evidence="1" id="KW-0472">Membrane</keyword>
<dbReference type="KEGG" id="clt:CM240_1057"/>
<dbReference type="AlphaFoldDB" id="W6RUB7"/>